<evidence type="ECO:0000256" key="1">
    <source>
        <dbReference type="ARBA" id="ARBA00022807"/>
    </source>
</evidence>
<dbReference type="InterPro" id="IPR038765">
    <property type="entry name" value="Papain-like_cys_pep_sf"/>
</dbReference>
<evidence type="ECO:0000313" key="4">
    <source>
        <dbReference type="EMBL" id="EEN53771.1"/>
    </source>
</evidence>
<feature type="domain" description="OTU" evidence="3">
    <location>
        <begin position="87"/>
        <end position="162"/>
    </location>
</feature>
<dbReference type="GO" id="GO:0008234">
    <property type="term" value="F:cysteine-type peptidase activity"/>
    <property type="evidence" value="ECO:0007669"/>
    <property type="project" value="UniProtKB-KW"/>
</dbReference>
<dbReference type="Gene3D" id="3.90.70.80">
    <property type="match status" value="1"/>
</dbReference>
<keyword evidence="1" id="KW-0378">Hydrolase</keyword>
<feature type="region of interest" description="Disordered" evidence="2">
    <location>
        <begin position="53"/>
        <end position="76"/>
    </location>
</feature>
<organism>
    <name type="scientific">Branchiostoma floridae</name>
    <name type="common">Florida lancelet</name>
    <name type="synonym">Amphioxus</name>
    <dbReference type="NCBI Taxonomy" id="7739"/>
    <lineage>
        <taxon>Eukaryota</taxon>
        <taxon>Metazoa</taxon>
        <taxon>Chordata</taxon>
        <taxon>Cephalochordata</taxon>
        <taxon>Leptocardii</taxon>
        <taxon>Amphioxiformes</taxon>
        <taxon>Branchiostomatidae</taxon>
        <taxon>Branchiostoma</taxon>
    </lineage>
</organism>
<proteinExistence type="predicted"/>
<dbReference type="InterPro" id="IPR003323">
    <property type="entry name" value="OTU_dom"/>
</dbReference>
<protein>
    <recommendedName>
        <fullName evidence="3">OTU domain-containing protein</fullName>
    </recommendedName>
</protein>
<dbReference type="InParanoid" id="C3Z172"/>
<reference evidence="4" key="1">
    <citation type="journal article" date="2008" name="Nature">
        <title>The amphioxus genome and the evolution of the chordate karyotype.</title>
        <authorList>
            <consortium name="US DOE Joint Genome Institute (JGI-PGF)"/>
            <person name="Putnam N.H."/>
            <person name="Butts T."/>
            <person name="Ferrier D.E.K."/>
            <person name="Furlong R.F."/>
            <person name="Hellsten U."/>
            <person name="Kawashima T."/>
            <person name="Robinson-Rechavi M."/>
            <person name="Shoguchi E."/>
            <person name="Terry A."/>
            <person name="Yu J.-K."/>
            <person name="Benito-Gutierrez E.L."/>
            <person name="Dubchak I."/>
            <person name="Garcia-Fernandez J."/>
            <person name="Gibson-Brown J.J."/>
            <person name="Grigoriev I.V."/>
            <person name="Horton A.C."/>
            <person name="de Jong P.J."/>
            <person name="Jurka J."/>
            <person name="Kapitonov V.V."/>
            <person name="Kohara Y."/>
            <person name="Kuroki Y."/>
            <person name="Lindquist E."/>
            <person name="Lucas S."/>
            <person name="Osoegawa K."/>
            <person name="Pennacchio L.A."/>
            <person name="Salamov A.A."/>
            <person name="Satou Y."/>
            <person name="Sauka-Spengler T."/>
            <person name="Schmutz J."/>
            <person name="Shin-I T."/>
            <person name="Toyoda A."/>
            <person name="Bronner-Fraser M."/>
            <person name="Fujiyama A."/>
            <person name="Holland L.Z."/>
            <person name="Holland P.W.H."/>
            <person name="Satoh N."/>
            <person name="Rokhsar D.S."/>
        </authorList>
    </citation>
    <scope>NUCLEOTIDE SEQUENCE [LARGE SCALE GENOMIC DNA]</scope>
    <source>
        <strain evidence="4">S238N-H82</strain>
        <tissue evidence="4">Testes</tissue>
    </source>
</reference>
<dbReference type="EMBL" id="GG666571">
    <property type="protein sequence ID" value="EEN53771.1"/>
    <property type="molecule type" value="Genomic_DNA"/>
</dbReference>
<accession>C3Z172</accession>
<evidence type="ECO:0000259" key="3">
    <source>
        <dbReference type="PROSITE" id="PS50802"/>
    </source>
</evidence>
<keyword evidence="1" id="KW-0788">Thiol protease</keyword>
<dbReference type="SUPFAM" id="SSF54001">
    <property type="entry name" value="Cysteine proteinases"/>
    <property type="match status" value="1"/>
</dbReference>
<dbReference type="AlphaFoldDB" id="C3Z172"/>
<sequence length="162" mass="18337">MRQQNGEYIWSRIPSTSLTTDKIWDHHNSKQHEKAQALENACIAAEVNGGSFPQPRSCQGSAQGGLPPGQERNTPHRTNFKDLVKFASTKLVEGDGNCSYRAVSRAMYGHEGYHIALRLLTTIELAEHRRFYDTTDEEHIDLIQDDAIVDDMYPRLLLEIAI</sequence>
<dbReference type="PROSITE" id="PS50802">
    <property type="entry name" value="OTU"/>
    <property type="match status" value="1"/>
</dbReference>
<name>C3Z172_BRAFL</name>
<keyword evidence="1" id="KW-0645">Protease</keyword>
<evidence type="ECO:0000256" key="2">
    <source>
        <dbReference type="SAM" id="MobiDB-lite"/>
    </source>
</evidence>
<gene>
    <name evidence="4" type="ORF">BRAFLDRAFT_77338</name>
</gene>